<evidence type="ECO:0000256" key="1">
    <source>
        <dbReference type="ARBA" id="ARBA00004141"/>
    </source>
</evidence>
<comment type="caution">
    <text evidence="6">The sequence shown here is derived from an EMBL/GenBank/DDBJ whole genome shotgun (WGS) entry which is preliminary data.</text>
</comment>
<dbReference type="GO" id="GO:0006457">
    <property type="term" value="P:protein folding"/>
    <property type="evidence" value="ECO:0007669"/>
    <property type="project" value="InterPro"/>
</dbReference>
<evidence type="ECO:0000256" key="4">
    <source>
        <dbReference type="ARBA" id="ARBA00023136"/>
    </source>
</evidence>
<keyword evidence="4 5" id="KW-0472">Membrane</keyword>
<dbReference type="RefSeq" id="WP_185778375.1">
    <property type="nucleotide sequence ID" value="NZ_JACJUU010000001.1"/>
</dbReference>
<keyword evidence="3 5" id="KW-1133">Transmembrane helix</keyword>
<keyword evidence="2 5" id="KW-0812">Transmembrane</keyword>
<feature type="transmembrane region" description="Helical" evidence="5">
    <location>
        <begin position="109"/>
        <end position="130"/>
    </location>
</feature>
<evidence type="ECO:0000313" key="7">
    <source>
        <dbReference type="Proteomes" id="UP000545386"/>
    </source>
</evidence>
<feature type="transmembrane region" description="Helical" evidence="5">
    <location>
        <begin position="151"/>
        <end position="169"/>
    </location>
</feature>
<dbReference type="InterPro" id="IPR003752">
    <property type="entry name" value="DiS_bond_form_DsbB/BdbC"/>
</dbReference>
<name>A0A842HJS5_9BURK</name>
<accession>A0A842HJS5</accession>
<evidence type="ECO:0000256" key="2">
    <source>
        <dbReference type="ARBA" id="ARBA00022692"/>
    </source>
</evidence>
<dbReference type="GO" id="GO:0015035">
    <property type="term" value="F:protein-disulfide reductase activity"/>
    <property type="evidence" value="ECO:0007669"/>
    <property type="project" value="InterPro"/>
</dbReference>
<dbReference type="Gene3D" id="1.20.1550.10">
    <property type="entry name" value="DsbB-like"/>
    <property type="match status" value="1"/>
</dbReference>
<dbReference type="GO" id="GO:0016020">
    <property type="term" value="C:membrane"/>
    <property type="evidence" value="ECO:0007669"/>
    <property type="project" value="UniProtKB-SubCell"/>
</dbReference>
<comment type="subcellular location">
    <subcellularLocation>
        <location evidence="1">Membrane</location>
        <topology evidence="1">Multi-pass membrane protein</topology>
    </subcellularLocation>
</comment>
<feature type="transmembrane region" description="Helical" evidence="5">
    <location>
        <begin position="71"/>
        <end position="89"/>
    </location>
</feature>
<evidence type="ECO:0000256" key="3">
    <source>
        <dbReference type="ARBA" id="ARBA00022989"/>
    </source>
</evidence>
<keyword evidence="7" id="KW-1185">Reference proteome</keyword>
<protein>
    <submittedName>
        <fullName evidence="6">Disulfide bond formation protein B</fullName>
    </submittedName>
</protein>
<dbReference type="Pfam" id="PF02600">
    <property type="entry name" value="DsbB"/>
    <property type="match status" value="1"/>
</dbReference>
<dbReference type="Proteomes" id="UP000545386">
    <property type="component" value="Unassembled WGS sequence"/>
</dbReference>
<evidence type="ECO:0000256" key="5">
    <source>
        <dbReference type="SAM" id="Phobius"/>
    </source>
</evidence>
<dbReference type="SUPFAM" id="SSF158442">
    <property type="entry name" value="DsbB-like"/>
    <property type="match status" value="1"/>
</dbReference>
<sequence length="190" mass="20489">MKSYQASAAFTLPRFLNTLGLAGICVVLGFAFAWQFAYNELPCPLCLLQRVAFILVGVGFLLNARFGSSPLHYGVIILSALGGAFAAGRQTLLHIGPGDAGYGSPFLGLHFYTWAFVAFVLIIIFCALLLMIDRAQSVLSSSASPNVFVRLVMWVFLLLVAANGVSTLLECGFGACPDNPTNYLWLKQTL</sequence>
<dbReference type="InterPro" id="IPR023380">
    <property type="entry name" value="DsbB-like_sf"/>
</dbReference>
<gene>
    <name evidence="6" type="ORF">GTU67_01235</name>
</gene>
<feature type="transmembrane region" description="Helical" evidence="5">
    <location>
        <begin position="47"/>
        <end position="64"/>
    </location>
</feature>
<feature type="transmembrane region" description="Helical" evidence="5">
    <location>
        <begin position="12"/>
        <end position="35"/>
    </location>
</feature>
<reference evidence="6 7" key="1">
    <citation type="submission" date="2020-08" db="EMBL/GenBank/DDBJ databases">
        <title>Paraeoetvoesia sp. YC-7-48 draft genome sequence.</title>
        <authorList>
            <person name="Yao L."/>
        </authorList>
    </citation>
    <scope>NUCLEOTIDE SEQUENCE [LARGE SCALE GENOMIC DNA]</scope>
    <source>
        <strain evidence="7">YC-7-48</strain>
    </source>
</reference>
<organism evidence="6 7">
    <name type="scientific">Pusillimonas minor</name>
    <dbReference type="NCBI Taxonomy" id="2697024"/>
    <lineage>
        <taxon>Bacteria</taxon>
        <taxon>Pseudomonadati</taxon>
        <taxon>Pseudomonadota</taxon>
        <taxon>Betaproteobacteria</taxon>
        <taxon>Burkholderiales</taxon>
        <taxon>Alcaligenaceae</taxon>
        <taxon>Pusillimonas</taxon>
    </lineage>
</organism>
<evidence type="ECO:0000313" key="6">
    <source>
        <dbReference type="EMBL" id="MBC2768536.1"/>
    </source>
</evidence>
<dbReference type="AlphaFoldDB" id="A0A842HJS5"/>
<proteinExistence type="predicted"/>
<dbReference type="EMBL" id="JACJUU010000001">
    <property type="protein sequence ID" value="MBC2768536.1"/>
    <property type="molecule type" value="Genomic_DNA"/>
</dbReference>